<dbReference type="Pfam" id="PF17930">
    <property type="entry name" value="LpxI_N"/>
    <property type="match status" value="1"/>
</dbReference>
<evidence type="ECO:0000259" key="1">
    <source>
        <dbReference type="Pfam" id="PF06230"/>
    </source>
</evidence>
<dbReference type="PANTHER" id="PTHR39962:SF1">
    <property type="entry name" value="LPXI FAMILY PROTEIN"/>
    <property type="match status" value="1"/>
</dbReference>
<dbReference type="Gene3D" id="3.40.50.20">
    <property type="match status" value="1"/>
</dbReference>
<dbReference type="InterPro" id="IPR043167">
    <property type="entry name" value="LpxI_C_sf"/>
</dbReference>
<keyword evidence="4" id="KW-1185">Reference proteome</keyword>
<dbReference type="PANTHER" id="PTHR39962">
    <property type="entry name" value="BLL4848 PROTEIN"/>
    <property type="match status" value="1"/>
</dbReference>
<evidence type="ECO:0000259" key="2">
    <source>
        <dbReference type="Pfam" id="PF17930"/>
    </source>
</evidence>
<comment type="caution">
    <text evidence="3">The sequence shown here is derived from an EMBL/GenBank/DDBJ whole genome shotgun (WGS) entry which is preliminary data.</text>
</comment>
<dbReference type="InterPro" id="IPR041255">
    <property type="entry name" value="LpxI_N"/>
</dbReference>
<dbReference type="Pfam" id="PF06230">
    <property type="entry name" value="LpxI_C"/>
    <property type="match status" value="1"/>
</dbReference>
<gene>
    <name evidence="3" type="ORF">ACERK3_03240</name>
</gene>
<dbReference type="Gene3D" id="3.40.140.80">
    <property type="match status" value="1"/>
</dbReference>
<evidence type="ECO:0000313" key="4">
    <source>
        <dbReference type="Proteomes" id="UP001575105"/>
    </source>
</evidence>
<reference evidence="3 4" key="1">
    <citation type="submission" date="2024-08" db="EMBL/GenBank/DDBJ databases">
        <title>Whole-genome sequencing of halo(alkali)philic microorganisms from hypersaline lakes.</title>
        <authorList>
            <person name="Sorokin D.Y."/>
            <person name="Merkel A.Y."/>
            <person name="Messina E."/>
            <person name="Yakimov M."/>
        </authorList>
    </citation>
    <scope>NUCLEOTIDE SEQUENCE [LARGE SCALE GENOMIC DNA]</scope>
    <source>
        <strain evidence="3 4">AB-hyl4</strain>
    </source>
</reference>
<feature type="domain" description="LpxI N-terminal" evidence="2">
    <location>
        <begin position="8"/>
        <end position="142"/>
    </location>
</feature>
<dbReference type="Proteomes" id="UP001575105">
    <property type="component" value="Unassembled WGS sequence"/>
</dbReference>
<dbReference type="InterPro" id="IPR053174">
    <property type="entry name" value="LpxI"/>
</dbReference>
<proteinExistence type="predicted"/>
<name>A0ABV4U132_9BACT</name>
<accession>A0ABV4U132</accession>
<dbReference type="InterPro" id="IPR010415">
    <property type="entry name" value="LpxI_C"/>
</dbReference>
<sequence>MANEAEPIGLIAGGGRLPVLEAEGIRAAGRRVMCVGLADQFDDDLPTYCDAFSEAGLVRLGKWIRLLRRWGVKQAVMVGYVRKAHMYEPMRLWRQVPDWRAAWLWYRVLRHDKRDQKILGVLADELGRNGIELIDTTRYIAEHMAGEGVLTRCQPTSGQWADLRFAWPILMRLNELDIGQSLAVKERDVIAVEAFEGTDEMIERAGKLCRSGGWVLAKGALPTKDLRFDVPTLGVQTIENVKRAGGRCIVVSAGKVILADKPAVIAAADAAKIPIVGMGADDAEAAAAGS</sequence>
<feature type="domain" description="LpxI C-terminal" evidence="1">
    <location>
        <begin position="147"/>
        <end position="276"/>
    </location>
</feature>
<dbReference type="EMBL" id="JBGUBD010000002">
    <property type="protein sequence ID" value="MFA9477305.1"/>
    <property type="molecule type" value="Genomic_DNA"/>
</dbReference>
<dbReference type="RefSeq" id="WP_425344230.1">
    <property type="nucleotide sequence ID" value="NZ_JBGUBD010000002.1"/>
</dbReference>
<evidence type="ECO:0000313" key="3">
    <source>
        <dbReference type="EMBL" id="MFA9477305.1"/>
    </source>
</evidence>
<protein>
    <submittedName>
        <fullName evidence="3">LpxI family protein</fullName>
    </submittedName>
</protein>
<organism evidence="3 4">
    <name type="scientific">Natronomicrosphaera hydrolytica</name>
    <dbReference type="NCBI Taxonomy" id="3242702"/>
    <lineage>
        <taxon>Bacteria</taxon>
        <taxon>Pseudomonadati</taxon>
        <taxon>Planctomycetota</taxon>
        <taxon>Phycisphaerae</taxon>
        <taxon>Phycisphaerales</taxon>
        <taxon>Phycisphaeraceae</taxon>
        <taxon>Natronomicrosphaera</taxon>
    </lineage>
</organism>